<accession>A0A512E3U2</accession>
<name>A0A512E3U2_9PROT</name>
<reference evidence="1 2" key="1">
    <citation type="submission" date="2019-07" db="EMBL/GenBank/DDBJ databases">
        <title>Whole genome shotgun sequence of Skermanella aerolata NBRC 106429.</title>
        <authorList>
            <person name="Hosoyama A."/>
            <person name="Uohara A."/>
            <person name="Ohji S."/>
            <person name="Ichikawa N."/>
        </authorList>
    </citation>
    <scope>NUCLEOTIDE SEQUENCE [LARGE SCALE GENOMIC DNA]</scope>
    <source>
        <strain evidence="1 2">NBRC 106429</strain>
    </source>
</reference>
<evidence type="ECO:0000313" key="1">
    <source>
        <dbReference type="EMBL" id="GEO43394.1"/>
    </source>
</evidence>
<dbReference type="EMBL" id="BJYZ01000081">
    <property type="protein sequence ID" value="GEO43394.1"/>
    <property type="molecule type" value="Genomic_DNA"/>
</dbReference>
<evidence type="ECO:0008006" key="3">
    <source>
        <dbReference type="Google" id="ProtNLM"/>
    </source>
</evidence>
<proteinExistence type="predicted"/>
<dbReference type="Proteomes" id="UP000321523">
    <property type="component" value="Unassembled WGS sequence"/>
</dbReference>
<evidence type="ECO:0000313" key="2">
    <source>
        <dbReference type="Proteomes" id="UP000321523"/>
    </source>
</evidence>
<protein>
    <recommendedName>
        <fullName evidence="3">HTH IS21-type domain-containing protein</fullName>
    </recommendedName>
</protein>
<comment type="caution">
    <text evidence="1">The sequence shown here is derived from an EMBL/GenBank/DDBJ whole genome shotgun (WGS) entry which is preliminary data.</text>
</comment>
<keyword evidence="2" id="KW-1185">Reference proteome</keyword>
<gene>
    <name evidence="1" type="ORF">SAE02_75420</name>
</gene>
<organism evidence="1 2">
    <name type="scientific">Skermanella aerolata</name>
    <dbReference type="NCBI Taxonomy" id="393310"/>
    <lineage>
        <taxon>Bacteria</taxon>
        <taxon>Pseudomonadati</taxon>
        <taxon>Pseudomonadota</taxon>
        <taxon>Alphaproteobacteria</taxon>
        <taxon>Rhodospirillales</taxon>
        <taxon>Azospirillaceae</taxon>
        <taxon>Skermanella</taxon>
    </lineage>
</organism>
<sequence length="203" mass="23605">MELFEQLRREYEFGIGTIKGIARKFGVHRRLVRQAVNSAIPPVRTYRQRPRPVLGAVEGFIDGILEADRQAPRKQRHTARRIYRRILAEMPGHAVAESTVRNYVRDRKRSLGLLIQETYVAQSYQWGGEAQVDWYEAYAVLAGDLTKLQVFCMRSMASVNRRQDGVHPHSRCSGIGLEHHHFRRLREPGDAADRTWHDRTWFA</sequence>
<dbReference type="AlphaFoldDB" id="A0A512E3U2"/>